<keyword evidence="1" id="KW-1133">Transmembrane helix</keyword>
<feature type="transmembrane region" description="Helical" evidence="1">
    <location>
        <begin position="54"/>
        <end position="77"/>
    </location>
</feature>
<dbReference type="EMBL" id="JBHSDH010000013">
    <property type="protein sequence ID" value="MFC4293175.1"/>
    <property type="molecule type" value="Genomic_DNA"/>
</dbReference>
<comment type="caution">
    <text evidence="2">The sequence shown here is derived from an EMBL/GenBank/DDBJ whole genome shotgun (WGS) entry which is preliminary data.</text>
</comment>
<gene>
    <name evidence="2" type="ORF">ACFOWX_12180</name>
</gene>
<keyword evidence="3" id="KW-1185">Reference proteome</keyword>
<sequence length="83" mass="9366">MSLPKRRHWIYAVATLPALAIILGLFLSPIWAFWVMLFWPLYLAIRFDNHTGSLLILAVMLYVVIGILLAVVVLMGVRSTANL</sequence>
<feature type="transmembrane region" description="Helical" evidence="1">
    <location>
        <begin position="9"/>
        <end position="34"/>
    </location>
</feature>
<accession>A0ABV8RIV6</accession>
<keyword evidence="1" id="KW-0472">Membrane</keyword>
<evidence type="ECO:0000313" key="2">
    <source>
        <dbReference type="EMBL" id="MFC4293175.1"/>
    </source>
</evidence>
<dbReference type="Proteomes" id="UP001595887">
    <property type="component" value="Unassembled WGS sequence"/>
</dbReference>
<dbReference type="RefSeq" id="WP_381424483.1">
    <property type="nucleotide sequence ID" value="NZ_JBHSDH010000013.1"/>
</dbReference>
<reference evidence="3" key="1">
    <citation type="journal article" date="2019" name="Int. J. Syst. Evol. Microbiol.">
        <title>The Global Catalogue of Microorganisms (GCM) 10K type strain sequencing project: providing services to taxonomists for standard genome sequencing and annotation.</title>
        <authorList>
            <consortium name="The Broad Institute Genomics Platform"/>
            <consortium name="The Broad Institute Genome Sequencing Center for Infectious Disease"/>
            <person name="Wu L."/>
            <person name="Ma J."/>
        </authorList>
    </citation>
    <scope>NUCLEOTIDE SEQUENCE [LARGE SCALE GENOMIC DNA]</scope>
    <source>
        <strain evidence="3">CECT 8531</strain>
    </source>
</reference>
<organism evidence="2 3">
    <name type="scientific">Sphingorhabdus arenilitoris</name>
    <dbReference type="NCBI Taxonomy" id="1490041"/>
    <lineage>
        <taxon>Bacteria</taxon>
        <taxon>Pseudomonadati</taxon>
        <taxon>Pseudomonadota</taxon>
        <taxon>Alphaproteobacteria</taxon>
        <taxon>Sphingomonadales</taxon>
        <taxon>Sphingomonadaceae</taxon>
        <taxon>Sphingorhabdus</taxon>
    </lineage>
</organism>
<proteinExistence type="predicted"/>
<evidence type="ECO:0000256" key="1">
    <source>
        <dbReference type="SAM" id="Phobius"/>
    </source>
</evidence>
<protein>
    <submittedName>
        <fullName evidence="2">Uncharacterized protein</fullName>
    </submittedName>
</protein>
<name>A0ABV8RIV6_9SPHN</name>
<evidence type="ECO:0000313" key="3">
    <source>
        <dbReference type="Proteomes" id="UP001595887"/>
    </source>
</evidence>
<keyword evidence="1" id="KW-0812">Transmembrane</keyword>